<evidence type="ECO:0000256" key="4">
    <source>
        <dbReference type="ARBA" id="ARBA00022857"/>
    </source>
</evidence>
<evidence type="ECO:0000256" key="1">
    <source>
        <dbReference type="ARBA" id="ARBA00022630"/>
    </source>
</evidence>
<dbReference type="EMBL" id="BONJ01000046">
    <property type="protein sequence ID" value="GIG18982.1"/>
    <property type="molecule type" value="Genomic_DNA"/>
</dbReference>
<feature type="domain" description="Amine oxidase" evidence="6">
    <location>
        <begin position="17"/>
        <end position="509"/>
    </location>
</feature>
<dbReference type="GO" id="GO:0016491">
    <property type="term" value="F:oxidoreductase activity"/>
    <property type="evidence" value="ECO:0007669"/>
    <property type="project" value="InterPro"/>
</dbReference>
<sequence>MSEQSWDAIVVGAGQGGLTAAAYLAAVGGQRVLVLEANAIAGGSTQVFRRRGRFEFDVGTHYLPECGPGGVLHAAYQGLGLGERITFGRLDPDCFDRIVLPGGLDVAVPSDPAGYRERMAAALPGEADAVRAYADLLSELYDQVRGAVIRPLGGAENPAAGPAVPNRWSTATLDRLMRHCGLSPRARTALSAQSLNYGLGPSQVSALGHAAMLGDYLAGAWYPHGGGQMLSATLLEVIDAYGGELRTRSRVGEILVEGGRAAGVRLTDGTELRAPVVVSNADYRRTMLELVGAEHLPPAVAGRAERAVMALPLVSVYLAVDAAAVRPQAHNIWWYETDDVDGVYERLNAGEFERPEMAFLSSGSAKNPLHEAADHHTIEIVTVVPPGWAPWAAEPAVAESYAYRRDEAYQTEKERVGQLLLDLAERALGPLRPHLLHYEVATPLTQTRFAGATGGTPYGLATTPRQYGALRPDHTSPVPGLFLAGSSSRNGCGISAVTVGGVRCAEAVLGQSLLSEVLAGKVYGSAAALPERGPGWDPLLASRGSRALKHRRRA</sequence>
<evidence type="ECO:0000259" key="6">
    <source>
        <dbReference type="Pfam" id="PF01593"/>
    </source>
</evidence>
<dbReference type="AlphaFoldDB" id="A0A8J3LGN1"/>
<organism evidence="7 8">
    <name type="scientific">Catellatospora methionotrophica</name>
    <dbReference type="NCBI Taxonomy" id="121620"/>
    <lineage>
        <taxon>Bacteria</taxon>
        <taxon>Bacillati</taxon>
        <taxon>Actinomycetota</taxon>
        <taxon>Actinomycetes</taxon>
        <taxon>Micromonosporales</taxon>
        <taxon>Micromonosporaceae</taxon>
        <taxon>Catellatospora</taxon>
    </lineage>
</organism>
<keyword evidence="4" id="KW-0521">NADP</keyword>
<evidence type="ECO:0000256" key="2">
    <source>
        <dbReference type="ARBA" id="ARBA00022729"/>
    </source>
</evidence>
<keyword evidence="3" id="KW-0274">FAD</keyword>
<keyword evidence="1" id="KW-0285">Flavoprotein</keyword>
<evidence type="ECO:0000313" key="7">
    <source>
        <dbReference type="EMBL" id="GIG18982.1"/>
    </source>
</evidence>
<evidence type="ECO:0000313" key="8">
    <source>
        <dbReference type="Proteomes" id="UP000660339"/>
    </source>
</evidence>
<dbReference type="InterPro" id="IPR002937">
    <property type="entry name" value="Amino_oxidase"/>
</dbReference>
<dbReference type="PANTHER" id="PTHR46091:SF3">
    <property type="entry name" value="AMINE OXIDASE DOMAIN-CONTAINING PROTEIN"/>
    <property type="match status" value="1"/>
</dbReference>
<dbReference type="Proteomes" id="UP000660339">
    <property type="component" value="Unassembled WGS sequence"/>
</dbReference>
<dbReference type="Pfam" id="PF01593">
    <property type="entry name" value="Amino_oxidase"/>
    <property type="match status" value="1"/>
</dbReference>
<keyword evidence="2" id="KW-0732">Signal</keyword>
<protein>
    <submittedName>
        <fullName evidence="7">Phytoene dehydrogenase</fullName>
    </submittedName>
</protein>
<dbReference type="SUPFAM" id="SSF51905">
    <property type="entry name" value="FAD/NAD(P)-binding domain"/>
    <property type="match status" value="1"/>
</dbReference>
<name>A0A8J3LGN1_9ACTN</name>
<dbReference type="InterPro" id="IPR036188">
    <property type="entry name" value="FAD/NAD-bd_sf"/>
</dbReference>
<evidence type="ECO:0000256" key="3">
    <source>
        <dbReference type="ARBA" id="ARBA00022827"/>
    </source>
</evidence>
<proteinExistence type="predicted"/>
<evidence type="ECO:0000256" key="5">
    <source>
        <dbReference type="ARBA" id="ARBA00023027"/>
    </source>
</evidence>
<dbReference type="RefSeq" id="WP_203672184.1">
    <property type="nucleotide sequence ID" value="NZ_BAAATT010000008.1"/>
</dbReference>
<dbReference type="InterPro" id="IPR052206">
    <property type="entry name" value="Retinol_saturase"/>
</dbReference>
<gene>
    <name evidence="7" type="ORF">Cme02nite_73140</name>
</gene>
<accession>A0A8J3LGN1</accession>
<dbReference type="PANTHER" id="PTHR46091">
    <property type="entry name" value="BLR7054 PROTEIN"/>
    <property type="match status" value="1"/>
</dbReference>
<dbReference type="Gene3D" id="3.50.50.60">
    <property type="entry name" value="FAD/NAD(P)-binding domain"/>
    <property type="match status" value="2"/>
</dbReference>
<reference evidence="7" key="1">
    <citation type="submission" date="2021-01" db="EMBL/GenBank/DDBJ databases">
        <title>Whole genome shotgun sequence of Catellatospora methionotrophica NBRC 14553.</title>
        <authorList>
            <person name="Komaki H."/>
            <person name="Tamura T."/>
        </authorList>
    </citation>
    <scope>NUCLEOTIDE SEQUENCE</scope>
    <source>
        <strain evidence="7">NBRC 14553</strain>
    </source>
</reference>
<keyword evidence="5" id="KW-0520">NAD</keyword>
<keyword evidence="8" id="KW-1185">Reference proteome</keyword>
<comment type="caution">
    <text evidence="7">The sequence shown here is derived from an EMBL/GenBank/DDBJ whole genome shotgun (WGS) entry which is preliminary data.</text>
</comment>